<evidence type="ECO:0000313" key="2">
    <source>
        <dbReference type="EMBL" id="RAK51460.1"/>
    </source>
</evidence>
<reference evidence="3" key="1">
    <citation type="submission" date="2018-05" db="EMBL/GenBank/DDBJ databases">
        <authorList>
            <person name="Li X."/>
        </authorList>
    </citation>
    <scope>NUCLEOTIDE SEQUENCE [LARGE SCALE GENOMIC DNA]</scope>
    <source>
        <strain evidence="3">YIM 73061</strain>
    </source>
</reference>
<dbReference type="AlphaFoldDB" id="A0A328A9Z7"/>
<dbReference type="InterPro" id="IPR054241">
    <property type="entry name" value="DUF6968"/>
</dbReference>
<feature type="domain" description="DUF6968" evidence="1">
    <location>
        <begin position="8"/>
        <end position="91"/>
    </location>
</feature>
<gene>
    <name evidence="2" type="ORF">DJ018_16115</name>
</gene>
<organism evidence="2 3">
    <name type="scientific">Phenylobacterium deserti</name>
    <dbReference type="NCBI Taxonomy" id="1914756"/>
    <lineage>
        <taxon>Bacteria</taxon>
        <taxon>Pseudomonadati</taxon>
        <taxon>Pseudomonadota</taxon>
        <taxon>Alphaproteobacteria</taxon>
        <taxon>Caulobacterales</taxon>
        <taxon>Caulobacteraceae</taxon>
        <taxon>Phenylobacterium</taxon>
    </lineage>
</organism>
<dbReference type="OrthoDB" id="7276171at2"/>
<dbReference type="Pfam" id="PF22302">
    <property type="entry name" value="DUF6968"/>
    <property type="match status" value="1"/>
</dbReference>
<dbReference type="Proteomes" id="UP000249725">
    <property type="component" value="Unassembled WGS sequence"/>
</dbReference>
<accession>A0A328A9Z7</accession>
<dbReference type="EMBL" id="QFYR01000004">
    <property type="protein sequence ID" value="RAK51460.1"/>
    <property type="molecule type" value="Genomic_DNA"/>
</dbReference>
<keyword evidence="3" id="KW-1185">Reference proteome</keyword>
<sequence>MTTPAIAERIFESPDGPVRLQIFPPQPDGQDWRCDYEIEGLSGEGQGHGMGVDGLQALYNALQGAHIKLLMSEHGRTGRLTWLEQTDLTLPLPAYLTADDVRASPPV</sequence>
<dbReference type="RefSeq" id="WP_111515995.1">
    <property type="nucleotide sequence ID" value="NZ_QFYR01000004.1"/>
</dbReference>
<protein>
    <recommendedName>
        <fullName evidence="1">DUF6968 domain-containing protein</fullName>
    </recommendedName>
</protein>
<evidence type="ECO:0000313" key="3">
    <source>
        <dbReference type="Proteomes" id="UP000249725"/>
    </source>
</evidence>
<proteinExistence type="predicted"/>
<comment type="caution">
    <text evidence="2">The sequence shown here is derived from an EMBL/GenBank/DDBJ whole genome shotgun (WGS) entry which is preliminary data.</text>
</comment>
<evidence type="ECO:0000259" key="1">
    <source>
        <dbReference type="Pfam" id="PF22302"/>
    </source>
</evidence>
<name>A0A328A9Z7_9CAUL</name>